<keyword evidence="3" id="KW-0808">Transferase</keyword>
<keyword evidence="8" id="KW-1185">Reference proteome</keyword>
<comment type="similarity">
    <text evidence="1">Belongs to the FGGY kinase family.</text>
</comment>
<evidence type="ECO:0000259" key="6">
    <source>
        <dbReference type="Pfam" id="PF02782"/>
    </source>
</evidence>
<dbReference type="RefSeq" id="WP_311668564.1">
    <property type="nucleotide sequence ID" value="NZ_JAVREO010000011.1"/>
</dbReference>
<reference evidence="8" key="1">
    <citation type="submission" date="2023-07" db="EMBL/GenBank/DDBJ databases">
        <title>30 novel species of actinomycetes from the DSMZ collection.</title>
        <authorList>
            <person name="Nouioui I."/>
        </authorList>
    </citation>
    <scope>NUCLEOTIDE SEQUENCE [LARGE SCALE GENOMIC DNA]</scope>
    <source>
        <strain evidence="8">DSM 44915</strain>
    </source>
</reference>
<feature type="domain" description="Carbohydrate kinase FGGY N-terminal" evidence="5">
    <location>
        <begin position="5"/>
        <end position="241"/>
    </location>
</feature>
<dbReference type="InterPro" id="IPR018485">
    <property type="entry name" value="FGGY_C"/>
</dbReference>
<evidence type="ECO:0000259" key="5">
    <source>
        <dbReference type="Pfam" id="PF00370"/>
    </source>
</evidence>
<dbReference type="PANTHER" id="PTHR43095:SF5">
    <property type="entry name" value="XYLULOSE KINASE"/>
    <property type="match status" value="1"/>
</dbReference>
<evidence type="ECO:0000256" key="3">
    <source>
        <dbReference type="ARBA" id="ARBA00022679"/>
    </source>
</evidence>
<dbReference type="InterPro" id="IPR043129">
    <property type="entry name" value="ATPase_NBD"/>
</dbReference>
<dbReference type="Pfam" id="PF00370">
    <property type="entry name" value="FGGY_N"/>
    <property type="match status" value="1"/>
</dbReference>
<dbReference type="Proteomes" id="UP001183410">
    <property type="component" value="Unassembled WGS sequence"/>
</dbReference>
<keyword evidence="2" id="KW-0119">Carbohydrate metabolism</keyword>
<dbReference type="EMBL" id="JAVREO010000011">
    <property type="protein sequence ID" value="MDT0268477.1"/>
    <property type="molecule type" value="Genomic_DNA"/>
</dbReference>
<feature type="domain" description="Carbohydrate kinase FGGY C-terminal" evidence="6">
    <location>
        <begin position="255"/>
        <end position="441"/>
    </location>
</feature>
<keyword evidence="2" id="KW-0859">Xylose metabolism</keyword>
<dbReference type="GO" id="GO:0016301">
    <property type="term" value="F:kinase activity"/>
    <property type="evidence" value="ECO:0007669"/>
    <property type="project" value="UniProtKB-KW"/>
</dbReference>
<dbReference type="InterPro" id="IPR018484">
    <property type="entry name" value="FGGY_N"/>
</dbReference>
<gene>
    <name evidence="7" type="ORF">RM844_19515</name>
</gene>
<dbReference type="PANTHER" id="PTHR43095">
    <property type="entry name" value="SUGAR KINASE"/>
    <property type="match status" value="1"/>
</dbReference>
<dbReference type="CDD" id="cd07783">
    <property type="entry name" value="ASKHA_NBD_FGGY_SePSK_AtXK1-like"/>
    <property type="match status" value="1"/>
</dbReference>
<dbReference type="InterPro" id="IPR050406">
    <property type="entry name" value="FGGY_Carb_Kinase"/>
</dbReference>
<evidence type="ECO:0000313" key="8">
    <source>
        <dbReference type="Proteomes" id="UP001183410"/>
    </source>
</evidence>
<proteinExistence type="inferred from homology"/>
<evidence type="ECO:0000313" key="7">
    <source>
        <dbReference type="EMBL" id="MDT0268477.1"/>
    </source>
</evidence>
<protein>
    <submittedName>
        <fullName evidence="7">FGGY family carbohydrate kinase</fullName>
    </submittedName>
</protein>
<organism evidence="7 8">
    <name type="scientific">Streptomyces chisholmiae</name>
    <dbReference type="NCBI Taxonomy" id="3075540"/>
    <lineage>
        <taxon>Bacteria</taxon>
        <taxon>Bacillati</taxon>
        <taxon>Actinomycetota</taxon>
        <taxon>Actinomycetes</taxon>
        <taxon>Kitasatosporales</taxon>
        <taxon>Streptomycetaceae</taxon>
        <taxon>Streptomyces</taxon>
    </lineage>
</organism>
<evidence type="ECO:0000256" key="4">
    <source>
        <dbReference type="ARBA" id="ARBA00022777"/>
    </source>
</evidence>
<evidence type="ECO:0000256" key="2">
    <source>
        <dbReference type="ARBA" id="ARBA00022629"/>
    </source>
</evidence>
<accession>A0ABU2JU88</accession>
<name>A0ABU2JU88_9ACTN</name>
<sequence>MAEPVWLGVDLGTQSVRALAVDGTGRQVAAAARPLTGHRDGPRHEQDPAHWWAATEEALAAVTERLTGRPVGALAVCATSGTVLLTDPDGTPRTPGLMYDDTRAGDLAAQAQEAGADLWATLGYRMQPAWALPKLLWWRDQGLLTGDARLAHQPDVITAALVGHPVASDTSHVLKTGYDLVADRWPEPILRRLRLDPAMLPQVVRPGTVLGTVRPAAARTTGLPVGTPVVAGMTDGCAAQLAAGALDIGQWNTVLGTTLAVKGVSRRLPQDPTGAVYSHRAPHADRWLPGGASSTGAGAIRALFPDADQPALAALTAAAARVTEVPLCYPLVGQGERFPFVAPLARGFLGAGPLLADEGRASEHDDPTRFAAVCTGVAHVERLSFELLAAAGCDVGGPVAFTGGAARNDWWNQLRCDLLGVPVRLPENPEPGLGMAVLAAGAVGGDIPAAARRLVRLRRALIPDPARTEALLPGYRAFVAELAGRGWLDPRLTERST</sequence>
<dbReference type="Gene3D" id="3.30.420.40">
    <property type="match status" value="2"/>
</dbReference>
<keyword evidence="4 7" id="KW-0418">Kinase</keyword>
<dbReference type="PIRSF" id="PIRSF000538">
    <property type="entry name" value="GlpK"/>
    <property type="match status" value="1"/>
</dbReference>
<dbReference type="SUPFAM" id="SSF53067">
    <property type="entry name" value="Actin-like ATPase domain"/>
    <property type="match status" value="2"/>
</dbReference>
<dbReference type="Pfam" id="PF02782">
    <property type="entry name" value="FGGY_C"/>
    <property type="match status" value="1"/>
</dbReference>
<evidence type="ECO:0000256" key="1">
    <source>
        <dbReference type="ARBA" id="ARBA00009156"/>
    </source>
</evidence>
<comment type="caution">
    <text evidence="7">The sequence shown here is derived from an EMBL/GenBank/DDBJ whole genome shotgun (WGS) entry which is preliminary data.</text>
</comment>
<dbReference type="InterPro" id="IPR000577">
    <property type="entry name" value="Carb_kinase_FGGY"/>
</dbReference>